<dbReference type="InterPro" id="IPR001810">
    <property type="entry name" value="F-box_dom"/>
</dbReference>
<dbReference type="OMA" id="ENAMDEC"/>
<dbReference type="OrthoDB" id="5279008at2759"/>
<reference evidence="3 4" key="1">
    <citation type="journal article" date="2013" name="BMC Genomics">
        <title>The genome and transcriptome of the pine saprophyte Ophiostoma piceae, and a comparison with the bark beetle-associated pine pathogen Grosmannia clavigera.</title>
        <authorList>
            <person name="Haridas S."/>
            <person name="Wang Y."/>
            <person name="Lim L."/>
            <person name="Massoumi Alamouti S."/>
            <person name="Jackman S."/>
            <person name="Docking R."/>
            <person name="Robertson G."/>
            <person name="Birol I."/>
            <person name="Bohlmann J."/>
            <person name="Breuil C."/>
        </authorList>
    </citation>
    <scope>NUCLEOTIDE SEQUENCE [LARGE SCALE GENOMIC DNA]</scope>
    <source>
        <strain evidence="3 4">UAMH 11346</strain>
    </source>
</reference>
<accession>S3CQC5</accession>
<dbReference type="VEuPathDB" id="FungiDB:F503_01571"/>
<dbReference type="AlphaFoldDB" id="S3CQC5"/>
<feature type="compositionally biased region" description="Acidic residues" evidence="1">
    <location>
        <begin position="474"/>
        <end position="499"/>
    </location>
</feature>
<feature type="compositionally biased region" description="Low complexity" evidence="1">
    <location>
        <begin position="501"/>
        <end position="512"/>
    </location>
</feature>
<evidence type="ECO:0000259" key="2">
    <source>
        <dbReference type="PROSITE" id="PS50181"/>
    </source>
</evidence>
<dbReference type="PROSITE" id="PS50181">
    <property type="entry name" value="FBOX"/>
    <property type="match status" value="1"/>
</dbReference>
<sequence>MDTNASTVMEVEVPQSATNPLAALPLELLFRIARYLSTVEFCALRLSCRAVEQGLFHTFSHEFFSRKQFMMSDFSLKALVDIARHPNLSNKLEHVSFGLENLGRFRPRENDLPEQACFYHAALSDQSTIFSSGRAVEMLTEAFAHLPNLKTVSMRDWNSRTRFRDFDSGLKHWHSYGFPTFVTSTGHRRDTNRINERAGFTTNVFNAVSAALAKSGARPENIELMLRDPVMGLLESGFWVPPRAFEQEKYKGMLAGLRKLHLSIVIGQYPEAGIYAVRQSPRLRANPPTLDDQGLKSDLNCNRYIACTAQSLEWLRINFHVNEVEGADAFMTYFTNPSNSKNSEDKIVYPKLKQLDIGRVEVAPTSLCAMLEGLPTIETLILFNTTLMPNITVLSSPGPGEMQWQKLLVRLPTILPKLQRVEVYGALESAAGNLHVVVLERDHYDFIIQVEDGENAMDECAKAADKLGYRQDTPEIDSENGVTEDENNDSGADGDDGDDGGQQIDDNGNAMD</sequence>
<evidence type="ECO:0000313" key="3">
    <source>
        <dbReference type="EMBL" id="EPE02830.1"/>
    </source>
</evidence>
<keyword evidence="4" id="KW-1185">Reference proteome</keyword>
<evidence type="ECO:0000313" key="4">
    <source>
        <dbReference type="Proteomes" id="UP000016923"/>
    </source>
</evidence>
<name>S3CQC5_OPHP1</name>
<dbReference type="EMBL" id="KE148173">
    <property type="protein sequence ID" value="EPE02830.1"/>
    <property type="molecule type" value="Genomic_DNA"/>
</dbReference>
<feature type="domain" description="F-box" evidence="2">
    <location>
        <begin position="18"/>
        <end position="67"/>
    </location>
</feature>
<dbReference type="SUPFAM" id="SSF81383">
    <property type="entry name" value="F-box domain"/>
    <property type="match status" value="1"/>
</dbReference>
<dbReference type="Proteomes" id="UP000016923">
    <property type="component" value="Unassembled WGS sequence"/>
</dbReference>
<evidence type="ECO:0000256" key="1">
    <source>
        <dbReference type="SAM" id="MobiDB-lite"/>
    </source>
</evidence>
<dbReference type="HOGENOM" id="CLU_034964_0_0_1"/>
<proteinExistence type="predicted"/>
<organism evidence="3 4">
    <name type="scientific">Ophiostoma piceae (strain UAMH 11346)</name>
    <name type="common">Sap stain fungus</name>
    <dbReference type="NCBI Taxonomy" id="1262450"/>
    <lineage>
        <taxon>Eukaryota</taxon>
        <taxon>Fungi</taxon>
        <taxon>Dikarya</taxon>
        <taxon>Ascomycota</taxon>
        <taxon>Pezizomycotina</taxon>
        <taxon>Sordariomycetes</taxon>
        <taxon>Sordariomycetidae</taxon>
        <taxon>Ophiostomatales</taxon>
        <taxon>Ophiostomataceae</taxon>
        <taxon>Ophiostoma</taxon>
    </lineage>
</organism>
<feature type="region of interest" description="Disordered" evidence="1">
    <location>
        <begin position="466"/>
        <end position="512"/>
    </location>
</feature>
<gene>
    <name evidence="3" type="ORF">F503_01571</name>
</gene>
<dbReference type="InterPro" id="IPR036047">
    <property type="entry name" value="F-box-like_dom_sf"/>
</dbReference>
<dbReference type="eggNOG" id="ENOG502SIJ0">
    <property type="taxonomic scope" value="Eukaryota"/>
</dbReference>
<protein>
    <submittedName>
        <fullName evidence="3">F-box domain-containing protein</fullName>
    </submittedName>
</protein>